<accession>A0A8J4G025</accession>
<dbReference type="InterPro" id="IPR011009">
    <property type="entry name" value="Kinase-like_dom_sf"/>
</dbReference>
<feature type="compositionally biased region" description="Low complexity" evidence="6">
    <location>
        <begin position="538"/>
        <end position="549"/>
    </location>
</feature>
<sequence length="1173" mass="118275">MAHSQAPRRTIGNWEILEVVGSGSFAIVWRARHVTSGTLAAVKEILSDRLNKKLHESLESEIAVLQRLKHANIVGLLELHKEPGKIFLVLEYCAGGDLAQHLRQRGPLSEASCRYLLRQLAEGLKVLRQHNVIHRDLKPQNLLLSDIGPSPTLKIADFGFARSLQPAGMAETLCGSPLYMAPEVLQLHRYDAKADLWSVGTILFELLTGKPPFNGVNHLQLIQNIERGDAVLPEHLARSLSPGCRQLLHQLLRRNPVERISFDELFVHPFLLGEAASAAAGSAPPAGVLQGPNGSSAAPHSHQQLPGPHYQRRHAPTSHSAVRPAQPTRTANPIHPALAVPSPTGSQQLQRQKGGVLVTGAVGAGVGAGAAAASLAAQTALALPPGPSPESGAAATPGPTVCGGGPGQPGVTTINVRELTRSPSPRIMAAAAAVESAFQGDAAAVPAATVTGQNRAGAAAVAVAGSSGSGARPHRGPAMPLLLDRIPSGHVAAVSASSTSLADSLDSDYVVVASPSAASRPPPMSMSPRTPHPAMACGSGRSSSQSSRNGSGGGEGPQPTSRGAPGPNPQAPASMEPETATKAPPGPFASGHPVLTTAPTAAAATPMAAGPALVAAAAAAAPPVAWQQLLSPIAAATLPPSHHSNPHNTTSLAGAPSLSPTIPLIPTSAAGVVTNAAAAAATTVTIRVPPPGSIDGSAGDPQLLPRLVGLLLDDAGQRCSALLDQEAEARQLGAVQSAAVAAAGDIGSFVAGGGLGRGGGDVGDGETQLAEEAAAAVGTYLVACRLLLAALSSNAAATQPPLGDCQEGDRAEKHGSGGGGPTRLPSGEGLRAEAEAESPAAVAAAVAASVPTGADAVMTSSAPASEDLADDSGAGRVQGQEQRVDVVTSAVTSPSSSSGPSLAVLSALAVHARSLLVALDEHLHGTVARLLLSGSEGSELPPSSRPPFQTNEACGTSPNAASVPASSGPVVPCGMDTLLAAAVHHSRAAAGEELLGNAAGAADQYGRAADVLLFLLSAPQHPHPYHSSKVTGGGQDALLEAVRPPLPPHERQRITKYYAAVRLRQSAVLAALGPTAAAALPSSLQPPTGLHSLPRSEPPASYVLGLPSPSHPLLHQALHHQGPNLHSRHPAAAGSHGSAVEGVTAAAAPVAIQAESGPYGYVPQPRVYGAVVF</sequence>
<dbReference type="PANTHER" id="PTHR24348">
    <property type="entry name" value="SERINE/THREONINE-PROTEIN KINASE UNC-51-RELATED"/>
    <property type="match status" value="1"/>
</dbReference>
<keyword evidence="1" id="KW-0808">Transferase</keyword>
<evidence type="ECO:0000256" key="2">
    <source>
        <dbReference type="ARBA" id="ARBA00022741"/>
    </source>
</evidence>
<dbReference type="OrthoDB" id="346907at2759"/>
<feature type="region of interest" description="Disordered" evidence="6">
    <location>
        <begin position="281"/>
        <end position="352"/>
    </location>
</feature>
<evidence type="ECO:0000313" key="9">
    <source>
        <dbReference type="EMBL" id="GIM16474.1"/>
    </source>
</evidence>
<feature type="compositionally biased region" description="Polar residues" evidence="6">
    <location>
        <begin position="292"/>
        <end position="304"/>
    </location>
</feature>
<dbReference type="GO" id="GO:0000045">
    <property type="term" value="P:autophagosome assembly"/>
    <property type="evidence" value="ECO:0007669"/>
    <property type="project" value="TreeGrafter"/>
</dbReference>
<comment type="caution">
    <text evidence="8">The sequence shown here is derived from an EMBL/GenBank/DDBJ whole genome shotgun (WGS) entry which is preliminary data.</text>
</comment>
<evidence type="ECO:0000256" key="3">
    <source>
        <dbReference type="ARBA" id="ARBA00022777"/>
    </source>
</evidence>
<evidence type="ECO:0000256" key="6">
    <source>
        <dbReference type="SAM" id="MobiDB-lite"/>
    </source>
</evidence>
<feature type="binding site" evidence="5">
    <location>
        <position position="43"/>
    </location>
    <ligand>
        <name>ATP</name>
        <dbReference type="ChEBI" id="CHEBI:30616"/>
    </ligand>
</feature>
<dbReference type="FunFam" id="1.10.510.10:FF:000571">
    <property type="entry name" value="Maternal embryonic leucine zipper kinase"/>
    <property type="match status" value="1"/>
</dbReference>
<keyword evidence="4 5" id="KW-0067">ATP-binding</keyword>
<evidence type="ECO:0000313" key="8">
    <source>
        <dbReference type="EMBL" id="GIL93076.1"/>
    </source>
</evidence>
<dbReference type="InterPro" id="IPR008271">
    <property type="entry name" value="Ser/Thr_kinase_AS"/>
</dbReference>
<dbReference type="GO" id="GO:0005776">
    <property type="term" value="C:autophagosome"/>
    <property type="evidence" value="ECO:0007669"/>
    <property type="project" value="TreeGrafter"/>
</dbReference>
<keyword evidence="3" id="KW-0418">Kinase</keyword>
<dbReference type="GO" id="GO:0000407">
    <property type="term" value="C:phagophore assembly site"/>
    <property type="evidence" value="ECO:0007669"/>
    <property type="project" value="TreeGrafter"/>
</dbReference>
<dbReference type="Proteomes" id="UP000747110">
    <property type="component" value="Unassembled WGS sequence"/>
</dbReference>
<dbReference type="EMBL" id="BNCQ01000079">
    <property type="protein sequence ID" value="GIM16474.1"/>
    <property type="molecule type" value="Genomic_DNA"/>
</dbReference>
<dbReference type="InterPro" id="IPR017441">
    <property type="entry name" value="Protein_kinase_ATP_BS"/>
</dbReference>
<dbReference type="GO" id="GO:0004674">
    <property type="term" value="F:protein serine/threonine kinase activity"/>
    <property type="evidence" value="ECO:0007669"/>
    <property type="project" value="InterPro"/>
</dbReference>
<gene>
    <name evidence="8" type="ORF">Vretifemale_20549</name>
    <name evidence="9" type="ORF">Vretimale_19107</name>
</gene>
<evidence type="ECO:0000313" key="10">
    <source>
        <dbReference type="Proteomes" id="UP000747110"/>
    </source>
</evidence>
<dbReference type="Pfam" id="PF00069">
    <property type="entry name" value="Pkinase"/>
    <property type="match status" value="1"/>
</dbReference>
<dbReference type="GO" id="GO:0005829">
    <property type="term" value="C:cytosol"/>
    <property type="evidence" value="ECO:0007669"/>
    <property type="project" value="TreeGrafter"/>
</dbReference>
<dbReference type="SMART" id="SM00220">
    <property type="entry name" value="S_TKc"/>
    <property type="match status" value="1"/>
</dbReference>
<protein>
    <recommendedName>
        <fullName evidence="7">Protein kinase domain-containing protein</fullName>
    </recommendedName>
</protein>
<dbReference type="GO" id="GO:0005524">
    <property type="term" value="F:ATP binding"/>
    <property type="evidence" value="ECO:0007669"/>
    <property type="project" value="UniProtKB-UniRule"/>
</dbReference>
<dbReference type="PROSITE" id="PS00108">
    <property type="entry name" value="PROTEIN_KINASE_ST"/>
    <property type="match status" value="1"/>
</dbReference>
<feature type="region of interest" description="Disordered" evidence="6">
    <location>
        <begin position="515"/>
        <end position="594"/>
    </location>
</feature>
<name>A0A8J4G025_9CHLO</name>
<organism evidence="8 10">
    <name type="scientific">Volvox reticuliferus</name>
    <dbReference type="NCBI Taxonomy" id="1737510"/>
    <lineage>
        <taxon>Eukaryota</taxon>
        <taxon>Viridiplantae</taxon>
        <taxon>Chlorophyta</taxon>
        <taxon>core chlorophytes</taxon>
        <taxon>Chlorophyceae</taxon>
        <taxon>CS clade</taxon>
        <taxon>Chlamydomonadales</taxon>
        <taxon>Volvocaceae</taxon>
        <taxon>Volvox</taxon>
    </lineage>
</organism>
<dbReference type="PROSITE" id="PS50011">
    <property type="entry name" value="PROTEIN_KINASE_DOM"/>
    <property type="match status" value="1"/>
</dbReference>
<evidence type="ECO:0000256" key="1">
    <source>
        <dbReference type="ARBA" id="ARBA00022679"/>
    </source>
</evidence>
<reference evidence="8" key="1">
    <citation type="journal article" date="2021" name="Proc. Natl. Acad. Sci. U.S.A.">
        <title>Three genomes in the algal genus Volvox reveal the fate of a haploid sex-determining region after a transition to homothallism.</title>
        <authorList>
            <person name="Yamamoto K."/>
            <person name="Hamaji T."/>
            <person name="Kawai-Toyooka H."/>
            <person name="Matsuzaki R."/>
            <person name="Takahashi F."/>
            <person name="Nishimura Y."/>
            <person name="Kawachi M."/>
            <person name="Noguchi H."/>
            <person name="Minakuchi Y."/>
            <person name="Umen J.G."/>
            <person name="Toyoda A."/>
            <person name="Nozaki H."/>
        </authorList>
    </citation>
    <scope>NUCLEOTIDE SEQUENCE</scope>
    <source>
        <strain evidence="9">NIES-3785</strain>
        <strain evidence="8">NIES-3786</strain>
    </source>
</reference>
<keyword evidence="2 5" id="KW-0547">Nucleotide-binding</keyword>
<feature type="compositionally biased region" description="Polar residues" evidence="6">
    <location>
        <begin position="948"/>
        <end position="960"/>
    </location>
</feature>
<dbReference type="AlphaFoldDB" id="A0A8J4G025"/>
<dbReference type="CDD" id="cd14009">
    <property type="entry name" value="STKc_ATG1_ULK_like"/>
    <property type="match status" value="1"/>
</dbReference>
<dbReference type="InterPro" id="IPR000719">
    <property type="entry name" value="Prot_kinase_dom"/>
</dbReference>
<dbReference type="Gene3D" id="1.10.510.10">
    <property type="entry name" value="Transferase(Phosphotransferase) domain 1"/>
    <property type="match status" value="1"/>
</dbReference>
<dbReference type="SUPFAM" id="SSF56112">
    <property type="entry name" value="Protein kinase-like (PK-like)"/>
    <property type="match status" value="1"/>
</dbReference>
<dbReference type="FunFam" id="3.30.200.20:FF:000042">
    <property type="entry name" value="Aurora kinase A"/>
    <property type="match status" value="1"/>
</dbReference>
<dbReference type="GO" id="GO:0016020">
    <property type="term" value="C:membrane"/>
    <property type="evidence" value="ECO:0007669"/>
    <property type="project" value="TreeGrafter"/>
</dbReference>
<evidence type="ECO:0000256" key="5">
    <source>
        <dbReference type="PROSITE-ProRule" id="PRU10141"/>
    </source>
</evidence>
<feature type="region of interest" description="Disordered" evidence="6">
    <location>
        <begin position="797"/>
        <end position="836"/>
    </location>
</feature>
<feature type="compositionally biased region" description="Low complexity" evidence="6">
    <location>
        <begin position="383"/>
        <end position="400"/>
    </location>
</feature>
<dbReference type="Proteomes" id="UP000722791">
    <property type="component" value="Unassembled WGS sequence"/>
</dbReference>
<feature type="region of interest" description="Disordered" evidence="6">
    <location>
        <begin position="935"/>
        <end position="966"/>
    </location>
</feature>
<feature type="domain" description="Protein kinase" evidence="7">
    <location>
        <begin position="14"/>
        <end position="271"/>
    </location>
</feature>
<dbReference type="GO" id="GO:0010506">
    <property type="term" value="P:regulation of autophagy"/>
    <property type="evidence" value="ECO:0007669"/>
    <property type="project" value="InterPro"/>
</dbReference>
<dbReference type="PROSITE" id="PS00107">
    <property type="entry name" value="PROTEIN_KINASE_ATP"/>
    <property type="match status" value="1"/>
</dbReference>
<dbReference type="InterPro" id="IPR045269">
    <property type="entry name" value="Atg1-like"/>
</dbReference>
<evidence type="ECO:0000256" key="4">
    <source>
        <dbReference type="ARBA" id="ARBA00022840"/>
    </source>
</evidence>
<feature type="region of interest" description="Disordered" evidence="6">
    <location>
        <begin position="383"/>
        <end position="410"/>
    </location>
</feature>
<proteinExistence type="predicted"/>
<keyword evidence="10" id="KW-1185">Reference proteome</keyword>
<dbReference type="PANTHER" id="PTHR24348:SF22">
    <property type="entry name" value="NON-SPECIFIC SERINE_THREONINE PROTEIN KINASE"/>
    <property type="match status" value="1"/>
</dbReference>
<dbReference type="EMBL" id="BNCP01000087">
    <property type="protein sequence ID" value="GIL93076.1"/>
    <property type="molecule type" value="Genomic_DNA"/>
</dbReference>
<evidence type="ECO:0000259" key="7">
    <source>
        <dbReference type="PROSITE" id="PS50011"/>
    </source>
</evidence>